<gene>
    <name evidence="9" type="ORF">FDA38_07170</name>
</gene>
<evidence type="ECO:0000256" key="3">
    <source>
        <dbReference type="ARBA" id="ARBA00022475"/>
    </source>
</evidence>
<dbReference type="GO" id="GO:0005886">
    <property type="term" value="C:plasma membrane"/>
    <property type="evidence" value="ECO:0007669"/>
    <property type="project" value="UniProtKB-SubCell"/>
</dbReference>
<dbReference type="EMBL" id="SZPZ01000001">
    <property type="protein sequence ID" value="TKK82551.1"/>
    <property type="molecule type" value="Genomic_DNA"/>
</dbReference>
<keyword evidence="4 7" id="KW-0812">Transmembrane</keyword>
<feature type="transmembrane region" description="Helical" evidence="7">
    <location>
        <begin position="256"/>
        <end position="277"/>
    </location>
</feature>
<keyword evidence="10" id="KW-1185">Reference proteome</keyword>
<dbReference type="InterPro" id="IPR010290">
    <property type="entry name" value="TM_effector"/>
</dbReference>
<dbReference type="Gene3D" id="1.20.1250.20">
    <property type="entry name" value="MFS general substrate transporter like domains"/>
    <property type="match status" value="1"/>
</dbReference>
<comment type="subcellular location">
    <subcellularLocation>
        <location evidence="1">Cell membrane</location>
        <topology evidence="1">Multi-pass membrane protein</topology>
    </subcellularLocation>
</comment>
<sequence>MPWESSVSLWTHRDFVRLWIGQSASQLASFAGQVTLPLVAVTSLGAGAAQLGVLRAVQQLPILLFSLVVGVLVDRWRFRSVLVAADLGRALVFASVPLGLGLGLSFLYAVGFAAGVFTVCFDVAYQSALPRLVERDQLAQGNSMLETTRSAAQISGPALGGGLVSLLTAPLAVLASAALFAFSSLSVGRISNRTTTGVPRTGVLRQIGEGLRIVARDSSLRAIAAATCVYQFGFTALTTVYLLFLSRTLSLPSAIVGLVLASFGPGVLIGSLLSAWLPRRFGYGPVVVFAALVSDLVMLVTSTLRGSGPLTVAALVTINVLYGALSQSVDVAVTAVRQLVTPLDVQGRVVATINFLGLGLTPFGALLGGALAAAAGVRTALLVATVWLFLSPLCLTRLRRSLAR</sequence>
<keyword evidence="3" id="KW-1003">Cell membrane</keyword>
<feature type="transmembrane region" description="Helical" evidence="7">
    <location>
        <begin position="308"/>
        <end position="325"/>
    </location>
</feature>
<dbReference type="PANTHER" id="PTHR23513">
    <property type="entry name" value="INTEGRAL MEMBRANE EFFLUX PROTEIN-RELATED"/>
    <property type="match status" value="1"/>
</dbReference>
<comment type="caution">
    <text evidence="9">The sequence shown here is derived from an EMBL/GenBank/DDBJ whole genome shotgun (WGS) entry which is preliminary data.</text>
</comment>
<reference evidence="9 10" key="1">
    <citation type="submission" date="2019-04" db="EMBL/GenBank/DDBJ databases">
        <title>Kribbella sp. NEAU-THZ 27 nov., a novel actinomycete isolated from soil.</title>
        <authorList>
            <person name="Duan L."/>
        </authorList>
    </citation>
    <scope>NUCLEOTIDE SEQUENCE [LARGE SCALE GENOMIC DNA]</scope>
    <source>
        <strain evidence="10">NEAU-THZ27</strain>
    </source>
</reference>
<proteinExistence type="predicted"/>
<feature type="transmembrane region" description="Helical" evidence="7">
    <location>
        <begin position="283"/>
        <end position="301"/>
    </location>
</feature>
<keyword evidence="6 7" id="KW-0472">Membrane</keyword>
<dbReference type="Proteomes" id="UP000305836">
    <property type="component" value="Unassembled WGS sequence"/>
</dbReference>
<protein>
    <submittedName>
        <fullName evidence="9">MFS transporter</fullName>
    </submittedName>
</protein>
<evidence type="ECO:0000313" key="10">
    <source>
        <dbReference type="Proteomes" id="UP000305836"/>
    </source>
</evidence>
<keyword evidence="2" id="KW-0813">Transport</keyword>
<feature type="transmembrane region" description="Helical" evidence="7">
    <location>
        <begin position="158"/>
        <end position="182"/>
    </location>
</feature>
<dbReference type="CDD" id="cd06173">
    <property type="entry name" value="MFS_MefA_like"/>
    <property type="match status" value="1"/>
</dbReference>
<feature type="domain" description="Major facilitator superfamily (MFS) profile" evidence="8">
    <location>
        <begin position="219"/>
        <end position="404"/>
    </location>
</feature>
<dbReference type="Pfam" id="PF05977">
    <property type="entry name" value="MFS_3"/>
    <property type="match status" value="1"/>
</dbReference>
<dbReference type="OrthoDB" id="9815525at2"/>
<dbReference type="GO" id="GO:0022857">
    <property type="term" value="F:transmembrane transporter activity"/>
    <property type="evidence" value="ECO:0007669"/>
    <property type="project" value="InterPro"/>
</dbReference>
<dbReference type="InterPro" id="IPR036259">
    <property type="entry name" value="MFS_trans_sf"/>
</dbReference>
<evidence type="ECO:0000256" key="6">
    <source>
        <dbReference type="ARBA" id="ARBA00023136"/>
    </source>
</evidence>
<evidence type="ECO:0000256" key="1">
    <source>
        <dbReference type="ARBA" id="ARBA00004651"/>
    </source>
</evidence>
<evidence type="ECO:0000313" key="9">
    <source>
        <dbReference type="EMBL" id="TKK82551.1"/>
    </source>
</evidence>
<organism evidence="9 10">
    <name type="scientific">Kribbella jiaozuonensis</name>
    <dbReference type="NCBI Taxonomy" id="2575441"/>
    <lineage>
        <taxon>Bacteria</taxon>
        <taxon>Bacillati</taxon>
        <taxon>Actinomycetota</taxon>
        <taxon>Actinomycetes</taxon>
        <taxon>Propionibacteriales</taxon>
        <taxon>Kribbellaceae</taxon>
        <taxon>Kribbella</taxon>
    </lineage>
</organism>
<feature type="transmembrane region" description="Helical" evidence="7">
    <location>
        <begin position="56"/>
        <end position="73"/>
    </location>
</feature>
<evidence type="ECO:0000256" key="7">
    <source>
        <dbReference type="SAM" id="Phobius"/>
    </source>
</evidence>
<dbReference type="InterPro" id="IPR020846">
    <property type="entry name" value="MFS_dom"/>
</dbReference>
<evidence type="ECO:0000256" key="4">
    <source>
        <dbReference type="ARBA" id="ARBA00022692"/>
    </source>
</evidence>
<evidence type="ECO:0000256" key="5">
    <source>
        <dbReference type="ARBA" id="ARBA00022989"/>
    </source>
</evidence>
<keyword evidence="5 7" id="KW-1133">Transmembrane helix</keyword>
<dbReference type="PANTHER" id="PTHR23513:SF6">
    <property type="entry name" value="MAJOR FACILITATOR SUPERFAMILY ASSOCIATED DOMAIN-CONTAINING PROTEIN"/>
    <property type="match status" value="1"/>
</dbReference>
<dbReference type="PROSITE" id="PS50850">
    <property type="entry name" value="MFS"/>
    <property type="match status" value="1"/>
</dbReference>
<evidence type="ECO:0000259" key="8">
    <source>
        <dbReference type="PROSITE" id="PS50850"/>
    </source>
</evidence>
<dbReference type="AlphaFoldDB" id="A0A4U3M1S4"/>
<feature type="transmembrane region" description="Helical" evidence="7">
    <location>
        <begin position="365"/>
        <end position="390"/>
    </location>
</feature>
<name>A0A4U3M1S4_9ACTN</name>
<accession>A0A4U3M1S4</accession>
<evidence type="ECO:0000256" key="2">
    <source>
        <dbReference type="ARBA" id="ARBA00022448"/>
    </source>
</evidence>
<feature type="transmembrane region" description="Helical" evidence="7">
    <location>
        <begin position="222"/>
        <end position="244"/>
    </location>
</feature>
<dbReference type="SUPFAM" id="SSF103473">
    <property type="entry name" value="MFS general substrate transporter"/>
    <property type="match status" value="1"/>
</dbReference>